<evidence type="ECO:0000256" key="1">
    <source>
        <dbReference type="ARBA" id="ARBA00001946"/>
    </source>
</evidence>
<evidence type="ECO:0000256" key="4">
    <source>
        <dbReference type="ARBA" id="ARBA00022679"/>
    </source>
</evidence>
<evidence type="ECO:0000313" key="12">
    <source>
        <dbReference type="EMBL" id="GAQ78117.1"/>
    </source>
</evidence>
<feature type="compositionally biased region" description="Low complexity" evidence="11">
    <location>
        <begin position="323"/>
        <end position="336"/>
    </location>
</feature>
<organism evidence="12 13">
    <name type="scientific">Klebsormidium nitens</name>
    <name type="common">Green alga</name>
    <name type="synonym">Ulothrix nitens</name>
    <dbReference type="NCBI Taxonomy" id="105231"/>
    <lineage>
        <taxon>Eukaryota</taxon>
        <taxon>Viridiplantae</taxon>
        <taxon>Streptophyta</taxon>
        <taxon>Klebsormidiophyceae</taxon>
        <taxon>Klebsormidiales</taxon>
        <taxon>Klebsormidiaceae</taxon>
        <taxon>Klebsormidium</taxon>
    </lineage>
</organism>
<name>A0A1Y1HNI6_KLENI</name>
<evidence type="ECO:0000256" key="8">
    <source>
        <dbReference type="ARBA" id="ARBA00022842"/>
    </source>
</evidence>
<keyword evidence="8" id="KW-0460">Magnesium</keyword>
<dbReference type="OrthoDB" id="775260at2759"/>
<dbReference type="GO" id="GO:0005524">
    <property type="term" value="F:ATP binding"/>
    <property type="evidence" value="ECO:0007669"/>
    <property type="project" value="UniProtKB-KW"/>
</dbReference>
<dbReference type="InterPro" id="IPR027417">
    <property type="entry name" value="P-loop_NTPase"/>
</dbReference>
<feature type="region of interest" description="Disordered" evidence="11">
    <location>
        <begin position="215"/>
        <end position="376"/>
    </location>
</feature>
<feature type="compositionally biased region" description="Polar residues" evidence="11">
    <location>
        <begin position="337"/>
        <end position="370"/>
    </location>
</feature>
<evidence type="ECO:0000313" key="13">
    <source>
        <dbReference type="Proteomes" id="UP000054558"/>
    </source>
</evidence>
<dbReference type="STRING" id="105231.A0A1Y1HNI6"/>
<keyword evidence="6 10" id="KW-0547">Nucleotide-binding</keyword>
<dbReference type="GO" id="GO:0009691">
    <property type="term" value="P:cytokinin biosynthetic process"/>
    <property type="evidence" value="ECO:0000318"/>
    <property type="project" value="GO_Central"/>
</dbReference>
<dbReference type="Proteomes" id="UP000054558">
    <property type="component" value="Unassembled WGS sequence"/>
</dbReference>
<dbReference type="GO" id="GO:0052381">
    <property type="term" value="F:tRNA dimethylallyltransferase activity"/>
    <property type="evidence" value="ECO:0000318"/>
    <property type="project" value="GO_Central"/>
</dbReference>
<dbReference type="EC" id="2.5.1.75" evidence="3"/>
<keyword evidence="5" id="KW-0819">tRNA processing</keyword>
<dbReference type="AlphaFoldDB" id="A0A1Y1HNI6"/>
<evidence type="ECO:0000256" key="11">
    <source>
        <dbReference type="SAM" id="MobiDB-lite"/>
    </source>
</evidence>
<protein>
    <recommendedName>
        <fullName evidence="3">tRNA dimethylallyltransferase</fullName>
        <ecNumber evidence="3">2.5.1.75</ecNumber>
    </recommendedName>
</protein>
<keyword evidence="13" id="KW-1185">Reference proteome</keyword>
<dbReference type="Gene3D" id="3.40.50.300">
    <property type="entry name" value="P-loop containing nucleotide triphosphate hydrolases"/>
    <property type="match status" value="1"/>
</dbReference>
<dbReference type="InterPro" id="IPR018022">
    <property type="entry name" value="IPT"/>
</dbReference>
<dbReference type="GO" id="GO:0006400">
    <property type="term" value="P:tRNA modification"/>
    <property type="evidence" value="ECO:0000318"/>
    <property type="project" value="GO_Central"/>
</dbReference>
<dbReference type="SUPFAM" id="SSF52540">
    <property type="entry name" value="P-loop containing nucleoside triphosphate hydrolases"/>
    <property type="match status" value="1"/>
</dbReference>
<dbReference type="OMA" id="YHWIDAS"/>
<comment type="cofactor">
    <cofactor evidence="1">
        <name>Mg(2+)</name>
        <dbReference type="ChEBI" id="CHEBI:18420"/>
    </cofactor>
</comment>
<keyword evidence="7 10" id="KW-0067">ATP-binding</keyword>
<gene>
    <name evidence="12" type="ORF">KFL_000080210</name>
</gene>
<feature type="region of interest" description="Disordered" evidence="11">
    <location>
        <begin position="1"/>
        <end position="23"/>
    </location>
</feature>
<dbReference type="NCBIfam" id="TIGR00174">
    <property type="entry name" value="miaA"/>
    <property type="match status" value="1"/>
</dbReference>
<evidence type="ECO:0000256" key="5">
    <source>
        <dbReference type="ARBA" id="ARBA00022694"/>
    </source>
</evidence>
<dbReference type="Gene3D" id="1.10.20.140">
    <property type="match status" value="1"/>
</dbReference>
<accession>A0A1Y1HNI6</accession>
<dbReference type="PANTHER" id="PTHR11088">
    <property type="entry name" value="TRNA DIMETHYLALLYLTRANSFERASE"/>
    <property type="match status" value="1"/>
</dbReference>
<evidence type="ECO:0000256" key="10">
    <source>
        <dbReference type="RuleBase" id="RU003785"/>
    </source>
</evidence>
<comment type="similarity">
    <text evidence="2 10">Belongs to the IPP transferase family.</text>
</comment>
<dbReference type="InterPro" id="IPR039657">
    <property type="entry name" value="Dimethylallyltransferase"/>
</dbReference>
<keyword evidence="4 10" id="KW-0808">Transferase</keyword>
<evidence type="ECO:0000256" key="9">
    <source>
        <dbReference type="ARBA" id="ARBA00049563"/>
    </source>
</evidence>
<proteinExistence type="inferred from homology"/>
<dbReference type="HAMAP" id="MF_00185">
    <property type="entry name" value="IPP_trans"/>
    <property type="match status" value="1"/>
</dbReference>
<evidence type="ECO:0000256" key="3">
    <source>
        <dbReference type="ARBA" id="ARBA00012665"/>
    </source>
</evidence>
<evidence type="ECO:0000256" key="7">
    <source>
        <dbReference type="ARBA" id="ARBA00022840"/>
    </source>
</evidence>
<dbReference type="EMBL" id="DF236957">
    <property type="protein sequence ID" value="GAQ78117.1"/>
    <property type="molecule type" value="Genomic_DNA"/>
</dbReference>
<dbReference type="PANTHER" id="PTHR11088:SF60">
    <property type="entry name" value="TRNA DIMETHYLALLYLTRANSFERASE"/>
    <property type="match status" value="1"/>
</dbReference>
<reference evidence="12 13" key="1">
    <citation type="journal article" date="2014" name="Nat. Commun.">
        <title>Klebsormidium flaccidum genome reveals primary factors for plant terrestrial adaptation.</title>
        <authorList>
            <person name="Hori K."/>
            <person name="Maruyama F."/>
            <person name="Fujisawa T."/>
            <person name="Togashi T."/>
            <person name="Yamamoto N."/>
            <person name="Seo M."/>
            <person name="Sato S."/>
            <person name="Yamada T."/>
            <person name="Mori H."/>
            <person name="Tajima N."/>
            <person name="Moriyama T."/>
            <person name="Ikeuchi M."/>
            <person name="Watanabe M."/>
            <person name="Wada H."/>
            <person name="Kobayashi K."/>
            <person name="Saito M."/>
            <person name="Masuda T."/>
            <person name="Sasaki-Sekimoto Y."/>
            <person name="Mashiguchi K."/>
            <person name="Awai K."/>
            <person name="Shimojima M."/>
            <person name="Masuda S."/>
            <person name="Iwai M."/>
            <person name="Nobusawa T."/>
            <person name="Narise T."/>
            <person name="Kondo S."/>
            <person name="Saito H."/>
            <person name="Sato R."/>
            <person name="Murakawa M."/>
            <person name="Ihara Y."/>
            <person name="Oshima-Yamada Y."/>
            <person name="Ohtaka K."/>
            <person name="Satoh M."/>
            <person name="Sonobe K."/>
            <person name="Ishii M."/>
            <person name="Ohtani R."/>
            <person name="Kanamori-Sato M."/>
            <person name="Honoki R."/>
            <person name="Miyazaki D."/>
            <person name="Mochizuki H."/>
            <person name="Umetsu J."/>
            <person name="Higashi K."/>
            <person name="Shibata D."/>
            <person name="Kamiya Y."/>
            <person name="Sato N."/>
            <person name="Nakamura Y."/>
            <person name="Tabata S."/>
            <person name="Ida S."/>
            <person name="Kurokawa K."/>
            <person name="Ohta H."/>
        </authorList>
    </citation>
    <scope>NUCLEOTIDE SEQUENCE [LARGE SCALE GENOMIC DNA]</scope>
    <source>
        <strain evidence="12 13">NIES-2285</strain>
    </source>
</reference>
<evidence type="ECO:0000256" key="2">
    <source>
        <dbReference type="ARBA" id="ARBA00005842"/>
    </source>
</evidence>
<feature type="compositionally biased region" description="Basic and acidic residues" evidence="11">
    <location>
        <begin position="245"/>
        <end position="257"/>
    </location>
</feature>
<dbReference type="CDD" id="cd02019">
    <property type="entry name" value="NK"/>
    <property type="match status" value="1"/>
</dbReference>
<feature type="compositionally biased region" description="Polar residues" evidence="11">
    <location>
        <begin position="273"/>
        <end position="301"/>
    </location>
</feature>
<sequence>MFQQLAGTSDLSTSRSDVRRGTQTRAVAKSKVLVISGPTAVGKSALALELAQRLGGEIISCDSVQVYRGLDVGSAKTPTSERGGIPHHLLDIKEPSEEYTAGDFYQDARRATEEVLARGKLPVVVGGTGLYLRWFIHGTPETPKASPELVAEIETRIQVFQQQSDGWQAAVAYLTESGDPQTGAELAPNDWYRMRRALEIVLASGKPRSEFQLNFVKAPHQPPSKKAKRKRAGVVPSNGITDSEPDLKGASGHDRNENANLDIPDPKNPTADEPQNGSTSLQSHPSEPFLSASTSSASFHAQDSPEDGPVSPLNETPSDDETLATSLTQTPSTQTPENPSENETLVASVTQTPSAQTPGNPVASLTQNPKTPAPSGRELDYDFRCYFLFGPRRELYRKIDERCEQMVKGGLLEEASQLLDTGIRADTCMPSRAIGYRQALEYLEECRKGEGGGRERFLRFLDEIQQASRRYAKRQLTWFRSEGSFLWLDASRSTAELADRVSTELAAESSSLDAMKGLIPDSWLSREQERELKTYKSERKIFNKEEAIRRVLAWVESTQRGRKLEAEDVQSKRLVGSRVP</sequence>
<evidence type="ECO:0000256" key="6">
    <source>
        <dbReference type="ARBA" id="ARBA00022741"/>
    </source>
</evidence>
<dbReference type="Pfam" id="PF01715">
    <property type="entry name" value="IPPT"/>
    <property type="match status" value="2"/>
</dbReference>
<feature type="compositionally biased region" description="Basic residues" evidence="11">
    <location>
        <begin position="223"/>
        <end position="232"/>
    </location>
</feature>
<comment type="catalytic activity">
    <reaction evidence="9">
        <text>adenosine(37) in tRNA + dimethylallyl diphosphate = N(6)-dimethylallyladenosine(37) in tRNA + diphosphate</text>
        <dbReference type="Rhea" id="RHEA:26482"/>
        <dbReference type="Rhea" id="RHEA-COMP:10162"/>
        <dbReference type="Rhea" id="RHEA-COMP:10375"/>
        <dbReference type="ChEBI" id="CHEBI:33019"/>
        <dbReference type="ChEBI" id="CHEBI:57623"/>
        <dbReference type="ChEBI" id="CHEBI:74411"/>
        <dbReference type="ChEBI" id="CHEBI:74415"/>
        <dbReference type="EC" id="2.5.1.75"/>
    </reaction>
</comment>